<proteinExistence type="predicted"/>
<evidence type="ECO:0000256" key="2">
    <source>
        <dbReference type="SAM" id="MobiDB-lite"/>
    </source>
</evidence>
<dbReference type="OrthoDB" id="1113004at2759"/>
<feature type="compositionally biased region" description="Basic and acidic residues" evidence="2">
    <location>
        <begin position="682"/>
        <end position="694"/>
    </location>
</feature>
<accession>A0A8X7U6L1</accession>
<comment type="caution">
    <text evidence="3">The sequence shown here is derived from an EMBL/GenBank/DDBJ whole genome shotgun (WGS) entry which is preliminary data.</text>
</comment>
<dbReference type="PANTHER" id="PTHR31099:SF37">
    <property type="entry name" value="MYOSIN HEAVY CHAIN-LIKE PROTEIN"/>
    <property type="match status" value="1"/>
</dbReference>
<gene>
    <name evidence="3" type="ORF">Bca52824_073315</name>
</gene>
<dbReference type="Proteomes" id="UP000886595">
    <property type="component" value="Unassembled WGS sequence"/>
</dbReference>
<dbReference type="EMBL" id="JAAMPC010000014">
    <property type="protein sequence ID" value="KAG2266236.1"/>
    <property type="molecule type" value="Genomic_DNA"/>
</dbReference>
<feature type="region of interest" description="Disordered" evidence="2">
    <location>
        <begin position="664"/>
        <end position="694"/>
    </location>
</feature>
<feature type="coiled-coil region" evidence="1">
    <location>
        <begin position="437"/>
        <end position="489"/>
    </location>
</feature>
<feature type="compositionally biased region" description="Basic and acidic residues" evidence="2">
    <location>
        <begin position="404"/>
        <end position="413"/>
    </location>
</feature>
<protein>
    <submittedName>
        <fullName evidence="3">Uncharacterized protein</fullName>
    </submittedName>
</protein>
<organism evidence="3 4">
    <name type="scientific">Brassica carinata</name>
    <name type="common">Ethiopian mustard</name>
    <name type="synonym">Abyssinian cabbage</name>
    <dbReference type="NCBI Taxonomy" id="52824"/>
    <lineage>
        <taxon>Eukaryota</taxon>
        <taxon>Viridiplantae</taxon>
        <taxon>Streptophyta</taxon>
        <taxon>Embryophyta</taxon>
        <taxon>Tracheophyta</taxon>
        <taxon>Spermatophyta</taxon>
        <taxon>Magnoliopsida</taxon>
        <taxon>eudicotyledons</taxon>
        <taxon>Gunneridae</taxon>
        <taxon>Pentapetalae</taxon>
        <taxon>rosids</taxon>
        <taxon>malvids</taxon>
        <taxon>Brassicales</taxon>
        <taxon>Brassicaceae</taxon>
        <taxon>Brassiceae</taxon>
        <taxon>Brassica</taxon>
    </lineage>
</organism>
<feature type="compositionally biased region" description="Basic residues" evidence="2">
    <location>
        <begin position="379"/>
        <end position="390"/>
    </location>
</feature>
<evidence type="ECO:0000256" key="1">
    <source>
        <dbReference type="SAM" id="Coils"/>
    </source>
</evidence>
<evidence type="ECO:0000313" key="4">
    <source>
        <dbReference type="Proteomes" id="UP000886595"/>
    </source>
</evidence>
<reference evidence="3 4" key="1">
    <citation type="submission" date="2020-02" db="EMBL/GenBank/DDBJ databases">
        <authorList>
            <person name="Ma Q."/>
            <person name="Huang Y."/>
            <person name="Song X."/>
            <person name="Pei D."/>
        </authorList>
    </citation>
    <scope>NUCLEOTIDE SEQUENCE [LARGE SCALE GENOMIC DNA]</scope>
    <source>
        <strain evidence="3">Sxm20200214</strain>
        <tissue evidence="3">Leaf</tissue>
    </source>
</reference>
<dbReference type="PANTHER" id="PTHR31099">
    <property type="entry name" value="OS06G0165300 PROTEIN"/>
    <property type="match status" value="1"/>
</dbReference>
<evidence type="ECO:0000313" key="3">
    <source>
        <dbReference type="EMBL" id="KAG2266236.1"/>
    </source>
</evidence>
<keyword evidence="1" id="KW-0175">Coiled coil</keyword>
<name>A0A8X7U6L1_BRACI</name>
<dbReference type="AlphaFoldDB" id="A0A8X7U6L1"/>
<sequence length="694" mass="77888">MALRSIDDVATRSLDPGIGIEEPLWRDEGWWPIGSVERFPPELCSVRVRSNGRCSRTPKVADQSSRGSGPAINRLTLFRCHRDGSIEELPDLALELDRSRGTDEQDWSDVDPTRSTLEEVSLSDQRPWNPLVGYCCVYESFFGEDSKLWFPIPRLITFYCFRRDIALSQLMNGAVRIAVALMVMAAAIDVSMSVRVFEELTQAQPKPNGLYSLQMRSGLNILTSPLVKTNRWQRSYFYVKAYEAGFEDPLDIDRRVLWSHHIVGHPNTFGPWDPFRRDLPKIVALRPQEWRDFTRERICRQRGRITRVDWSSNVPCEEPKGKRLKLPIMGTSSKVDVSFGPSTSVDGTSSAVAGALIDRAPASVAIDPVIKGSVDVRPPKKKRKRNKSSKGVRVDPPLNEEGEEAIRTPPEPRDDGDDDEAEEVREDIAAACKNALVMEYETALQKAALDHKKAEETIKIKEAELEMVKKEKLDKVKELTAERSRYSREQTARSKISLLEAERVEELEKTKRAMDRMRQSRNLAAATRRFEKFWKYITDQDEKEKKRLLHGTALGTLDALSLLETKGLSVPQQLKDLLTTNEAKFREEVEGVSVEAITERDLSPSPPRKDLLLRMNHFGSTFGTVDSASEVAFRSPILRGESSIVAPDSAVASRLTAVVSEGRAVAPGSPVGPVSGVLSQRDPIDDREAQAVDP</sequence>
<keyword evidence="4" id="KW-1185">Reference proteome</keyword>
<feature type="region of interest" description="Disordered" evidence="2">
    <location>
        <begin position="374"/>
        <end position="422"/>
    </location>
</feature>